<keyword evidence="10" id="KW-0407">Ion channel</keyword>
<gene>
    <name evidence="14" type="ORF">RDWZM_005304</name>
</gene>
<accession>A0A9Q0M7N8</accession>
<evidence type="ECO:0000256" key="9">
    <source>
        <dbReference type="ARBA" id="ARBA00023136"/>
    </source>
</evidence>
<feature type="transmembrane region" description="Helical" evidence="11">
    <location>
        <begin position="223"/>
        <end position="241"/>
    </location>
</feature>
<dbReference type="GO" id="GO:0005886">
    <property type="term" value="C:plasma membrane"/>
    <property type="evidence" value="ECO:0007669"/>
    <property type="project" value="UniProtKB-SubCell"/>
</dbReference>
<evidence type="ECO:0000313" key="14">
    <source>
        <dbReference type="EMBL" id="KAJ6219492.1"/>
    </source>
</evidence>
<evidence type="ECO:0000313" key="15">
    <source>
        <dbReference type="Proteomes" id="UP001142055"/>
    </source>
</evidence>
<dbReference type="InterPro" id="IPR006028">
    <property type="entry name" value="GABAA/Glycine_rcpt"/>
</dbReference>
<proteinExistence type="predicted"/>
<dbReference type="EMBL" id="JAPWDV010000002">
    <property type="protein sequence ID" value="KAJ6219492.1"/>
    <property type="molecule type" value="Genomic_DNA"/>
</dbReference>
<dbReference type="Gene3D" id="2.70.170.10">
    <property type="entry name" value="Neurotransmitter-gated ion-channel ligand-binding domain"/>
    <property type="match status" value="1"/>
</dbReference>
<dbReference type="Pfam" id="PF02932">
    <property type="entry name" value="Neur_chan_memb"/>
    <property type="match status" value="1"/>
</dbReference>
<dbReference type="CDD" id="cd19049">
    <property type="entry name" value="LGIC_TM_anion"/>
    <property type="match status" value="1"/>
</dbReference>
<dbReference type="SUPFAM" id="SSF63712">
    <property type="entry name" value="Nicotinic receptor ligand binding domain-like"/>
    <property type="match status" value="1"/>
</dbReference>
<keyword evidence="4" id="KW-1003">Cell membrane</keyword>
<organism evidence="14 15">
    <name type="scientific">Blomia tropicalis</name>
    <name type="common">Mite</name>
    <dbReference type="NCBI Taxonomy" id="40697"/>
    <lineage>
        <taxon>Eukaryota</taxon>
        <taxon>Metazoa</taxon>
        <taxon>Ecdysozoa</taxon>
        <taxon>Arthropoda</taxon>
        <taxon>Chelicerata</taxon>
        <taxon>Arachnida</taxon>
        <taxon>Acari</taxon>
        <taxon>Acariformes</taxon>
        <taxon>Sarcoptiformes</taxon>
        <taxon>Astigmata</taxon>
        <taxon>Glycyphagoidea</taxon>
        <taxon>Echimyopodidae</taxon>
        <taxon>Blomia</taxon>
    </lineage>
</organism>
<evidence type="ECO:0000256" key="1">
    <source>
        <dbReference type="ARBA" id="ARBA00004141"/>
    </source>
</evidence>
<dbReference type="InterPro" id="IPR036734">
    <property type="entry name" value="Neur_chan_lig-bd_sf"/>
</dbReference>
<evidence type="ECO:0000256" key="2">
    <source>
        <dbReference type="ARBA" id="ARBA00004236"/>
    </source>
</evidence>
<evidence type="ECO:0000256" key="10">
    <source>
        <dbReference type="ARBA" id="ARBA00023303"/>
    </source>
</evidence>
<evidence type="ECO:0000256" key="3">
    <source>
        <dbReference type="ARBA" id="ARBA00022448"/>
    </source>
</evidence>
<feature type="domain" description="Neurotransmitter-gated ion-channel transmembrane" evidence="13">
    <location>
        <begin position="231"/>
        <end position="469"/>
    </location>
</feature>
<dbReference type="PANTHER" id="PTHR18945">
    <property type="entry name" value="NEUROTRANSMITTER GATED ION CHANNEL"/>
    <property type="match status" value="1"/>
</dbReference>
<feature type="transmembrane region" description="Helical" evidence="11">
    <location>
        <begin position="253"/>
        <end position="269"/>
    </location>
</feature>
<keyword evidence="15" id="KW-1185">Reference proteome</keyword>
<dbReference type="InterPro" id="IPR006201">
    <property type="entry name" value="Neur_channel"/>
</dbReference>
<comment type="subcellular location">
    <subcellularLocation>
        <location evidence="2">Cell membrane</location>
    </subcellularLocation>
    <subcellularLocation>
        <location evidence="1">Membrane</location>
        <topology evidence="1">Multi-pass membrane protein</topology>
    </subcellularLocation>
</comment>
<feature type="domain" description="Neurotransmitter-gated ion-channel ligand-binding" evidence="12">
    <location>
        <begin position="18"/>
        <end position="222"/>
    </location>
</feature>
<evidence type="ECO:0000256" key="6">
    <source>
        <dbReference type="ARBA" id="ARBA00022729"/>
    </source>
</evidence>
<dbReference type="InterPro" id="IPR038050">
    <property type="entry name" value="Neuro_actylchol_rec"/>
</dbReference>
<dbReference type="GO" id="GO:0004888">
    <property type="term" value="F:transmembrane signaling receptor activity"/>
    <property type="evidence" value="ECO:0007669"/>
    <property type="project" value="InterPro"/>
</dbReference>
<protein>
    <submittedName>
        <fullName evidence="14">Uncharacterized protein</fullName>
    </submittedName>
</protein>
<comment type="caution">
    <text evidence="14">The sequence shown here is derived from an EMBL/GenBank/DDBJ whole genome shotgun (WGS) entry which is preliminary data.</text>
</comment>
<dbReference type="Gene3D" id="1.20.58.390">
    <property type="entry name" value="Neurotransmitter-gated ion-channel transmembrane domain"/>
    <property type="match status" value="2"/>
</dbReference>
<dbReference type="OMA" id="SEVWFIG"/>
<dbReference type="GO" id="GO:0005254">
    <property type="term" value="F:chloride channel activity"/>
    <property type="evidence" value="ECO:0007669"/>
    <property type="project" value="UniProtKB-ARBA"/>
</dbReference>
<keyword evidence="3" id="KW-0813">Transport</keyword>
<dbReference type="GO" id="GO:0099095">
    <property type="term" value="F:ligand-gated monoatomic anion channel activity"/>
    <property type="evidence" value="ECO:0007669"/>
    <property type="project" value="UniProtKB-ARBA"/>
</dbReference>
<feature type="transmembrane region" description="Helical" evidence="11">
    <location>
        <begin position="455"/>
        <end position="474"/>
    </location>
</feature>
<name>A0A9Q0M7N8_BLOTA</name>
<reference evidence="14" key="1">
    <citation type="submission" date="2022-12" db="EMBL/GenBank/DDBJ databases">
        <title>Genome assemblies of Blomia tropicalis.</title>
        <authorList>
            <person name="Cui Y."/>
        </authorList>
    </citation>
    <scope>NUCLEOTIDE SEQUENCE</scope>
    <source>
        <tissue evidence="14">Adult mites</tissue>
    </source>
</reference>
<dbReference type="GO" id="GO:0005230">
    <property type="term" value="F:extracellular ligand-gated monoatomic ion channel activity"/>
    <property type="evidence" value="ECO:0007669"/>
    <property type="project" value="InterPro"/>
</dbReference>
<dbReference type="SUPFAM" id="SSF90112">
    <property type="entry name" value="Neurotransmitter-gated ion-channel transmembrane pore"/>
    <property type="match status" value="1"/>
</dbReference>
<dbReference type="PRINTS" id="PR00253">
    <property type="entry name" value="GABAARECEPTR"/>
</dbReference>
<dbReference type="InterPro" id="IPR006202">
    <property type="entry name" value="Neur_chan_lig-bd"/>
</dbReference>
<dbReference type="Pfam" id="PF02931">
    <property type="entry name" value="Neur_chan_LBD"/>
    <property type="match status" value="1"/>
</dbReference>
<dbReference type="AlphaFoldDB" id="A0A9Q0M7N8"/>
<keyword evidence="7 11" id="KW-1133">Transmembrane helix</keyword>
<keyword evidence="9 11" id="KW-0472">Membrane</keyword>
<dbReference type="InterPro" id="IPR006029">
    <property type="entry name" value="Neurotrans-gated_channel_TM"/>
</dbReference>
<evidence type="ECO:0000256" key="11">
    <source>
        <dbReference type="SAM" id="Phobius"/>
    </source>
</evidence>
<keyword evidence="8" id="KW-0406">Ion transport</keyword>
<keyword evidence="5 11" id="KW-0812">Transmembrane</keyword>
<evidence type="ECO:0000256" key="7">
    <source>
        <dbReference type="ARBA" id="ARBA00022989"/>
    </source>
</evidence>
<evidence type="ECO:0000259" key="12">
    <source>
        <dbReference type="Pfam" id="PF02931"/>
    </source>
</evidence>
<sequence length="480" mass="55923">MTGVIDEFNNDVFILLTNPPVYNKHLPPQEHRPIQVNISILLYGFGSIDESKTEFNLQLLVRFTWLDHRLRPWNATVDKGKNMTIFEGGSWHLDRLWTPSLHVANSRMPKILQDQSQNPILTRIQSDGQILVSKRISLQGLCQMDFRLYPLDVQDIDFVIESNELSYENMQLGWSTLLPLDTEKNFVWNGYEMISYELRTETSNYTYTGTFSKVIATFHLNRVIGQFVLDVYVPIYLYVFISWGSFWIEVTAAPARVTLGVTILLTMVTTSRSAREKLPPVSYIHALDIFITTSIVFVFAVLVEYTFVNYIYFRHKRSSLKKRKRLKSMRMRQIYENKKRSNLNFDSKSLNGVDNLSFDSIAASNDINITITTDLNETYCVEQSSNQDQSSFQSSSTLPSNDIPSNFLIRWMICLSRYVRKWIRERAYKRKYGKRKRNVEGSEETAYEIDRICRIAFPSLFFIFNIIYWLVIAISSGRLG</sequence>
<evidence type="ECO:0000256" key="8">
    <source>
        <dbReference type="ARBA" id="ARBA00023065"/>
    </source>
</evidence>
<evidence type="ECO:0000256" key="5">
    <source>
        <dbReference type="ARBA" id="ARBA00022692"/>
    </source>
</evidence>
<evidence type="ECO:0000259" key="13">
    <source>
        <dbReference type="Pfam" id="PF02932"/>
    </source>
</evidence>
<evidence type="ECO:0000256" key="4">
    <source>
        <dbReference type="ARBA" id="ARBA00022475"/>
    </source>
</evidence>
<feature type="transmembrane region" description="Helical" evidence="11">
    <location>
        <begin position="289"/>
        <end position="313"/>
    </location>
</feature>
<dbReference type="InterPro" id="IPR036719">
    <property type="entry name" value="Neuro-gated_channel_TM_sf"/>
</dbReference>
<keyword evidence="6" id="KW-0732">Signal</keyword>
<dbReference type="Proteomes" id="UP001142055">
    <property type="component" value="Chromosome 2"/>
</dbReference>